<keyword evidence="1" id="KW-1133">Transmembrane helix</keyword>
<name>A0A383RWX5_9PSED</name>
<evidence type="ECO:0000313" key="2">
    <source>
        <dbReference type="EMBL" id="SYX90986.1"/>
    </source>
</evidence>
<dbReference type="Proteomes" id="UP000263595">
    <property type="component" value="Unassembled WGS sequence"/>
</dbReference>
<keyword evidence="3" id="KW-1185">Reference proteome</keyword>
<dbReference type="AlphaFoldDB" id="A0A383RWX5"/>
<accession>A0A383RWX5</accession>
<feature type="transmembrane region" description="Helical" evidence="1">
    <location>
        <begin position="98"/>
        <end position="117"/>
    </location>
</feature>
<feature type="transmembrane region" description="Helical" evidence="1">
    <location>
        <begin position="22"/>
        <end position="39"/>
    </location>
</feature>
<keyword evidence="1" id="KW-0812">Transmembrane</keyword>
<keyword evidence="1" id="KW-0472">Membrane</keyword>
<proteinExistence type="predicted"/>
<protein>
    <submittedName>
        <fullName evidence="2">Uncharacterized protein</fullName>
    </submittedName>
</protein>
<evidence type="ECO:0000313" key="3">
    <source>
        <dbReference type="Proteomes" id="UP000263595"/>
    </source>
</evidence>
<sequence length="565" mass="64827">MVIEKCYAAVCFIPLDPNESKFFGFSEFLAGLALMVLAWTIGDVRYRFRVQTAPIPLQRFTFYVVAIVGVLTLLTDLWRAQGWLVPQGDLFTPPLWQAFLAVGFLITFLTWAWFAFIRPPIFGKRNAKRYAQTLYRHILKGDLTELSVVADELMHSAKALVHYASDRKALRNHRRKSDESESTPDFPKVEAYANDILLLIADKRLCRVIVESSSGTALAIFEEMGETKKYDIQVEIFARNIVREALLNTNSFLYHEAMGYDSGLIGYHKPLTQAMFGNYTMVDTIRTLLDPDTVGKRKWTVEQWEAYCRLVLITLRDYVKKPYWNHPTPLLRAKDYIESAASGLYKLNAVANTWETDAAQCLRVVIDFIKHAVEILDKKGKPNHVRLRVRTEHGHPRESLYDDIASMIFEVIFHASSVISPQWECWSIQHNTIWGPITRGLNGPGGQVIKFKLRRLLYDEITEMTRFANFKGAKILGFCLNVMGLKVHEGDFDKENRPLHKAILGWTRMHYVWLHINTPRVAEACLVDGITYDAENLQLVKTYAADGLRREPSYVRMELEPAKPA</sequence>
<dbReference type="RefSeq" id="WP_119142724.1">
    <property type="nucleotide sequence ID" value="NZ_CBCSFL010000054.1"/>
</dbReference>
<organism evidence="2 3">
    <name type="scientific">Pseudomonas reidholzensis</name>
    <dbReference type="NCBI Taxonomy" id="1785162"/>
    <lineage>
        <taxon>Bacteria</taxon>
        <taxon>Pseudomonadati</taxon>
        <taxon>Pseudomonadota</taxon>
        <taxon>Gammaproteobacteria</taxon>
        <taxon>Pseudomonadales</taxon>
        <taxon>Pseudomonadaceae</taxon>
        <taxon>Pseudomonas</taxon>
    </lineage>
</organism>
<feature type="transmembrane region" description="Helical" evidence="1">
    <location>
        <begin position="60"/>
        <end position="78"/>
    </location>
</feature>
<evidence type="ECO:0000256" key="1">
    <source>
        <dbReference type="SAM" id="Phobius"/>
    </source>
</evidence>
<gene>
    <name evidence="2" type="ORF">CCOS865_03255</name>
</gene>
<reference evidence="3" key="1">
    <citation type="submission" date="2018-08" db="EMBL/GenBank/DDBJ databases">
        <authorList>
            <person name="Blom J."/>
        </authorList>
    </citation>
    <scope>NUCLEOTIDE SEQUENCE [LARGE SCALE GENOMIC DNA]</scope>
    <source>
        <strain evidence="3">CCOS 865</strain>
    </source>
</reference>
<dbReference type="EMBL" id="UNOZ01000023">
    <property type="protein sequence ID" value="SYX90986.1"/>
    <property type="molecule type" value="Genomic_DNA"/>
</dbReference>
<dbReference type="OrthoDB" id="9148386at2"/>